<dbReference type="AlphaFoldDB" id="A0A3L6TDI5"/>
<dbReference type="Proteomes" id="UP000275267">
    <property type="component" value="Unassembled WGS sequence"/>
</dbReference>
<name>A0A3L6TDI5_PANMI</name>
<comment type="caution">
    <text evidence="2">The sequence shown here is derived from an EMBL/GenBank/DDBJ whole genome shotgun (WGS) entry which is preliminary data.</text>
</comment>
<accession>A0A3L6TDI5</accession>
<organism evidence="2 3">
    <name type="scientific">Panicum miliaceum</name>
    <name type="common">Proso millet</name>
    <name type="synonym">Broomcorn millet</name>
    <dbReference type="NCBI Taxonomy" id="4540"/>
    <lineage>
        <taxon>Eukaryota</taxon>
        <taxon>Viridiplantae</taxon>
        <taxon>Streptophyta</taxon>
        <taxon>Embryophyta</taxon>
        <taxon>Tracheophyta</taxon>
        <taxon>Spermatophyta</taxon>
        <taxon>Magnoliopsida</taxon>
        <taxon>Liliopsida</taxon>
        <taxon>Poales</taxon>
        <taxon>Poaceae</taxon>
        <taxon>PACMAD clade</taxon>
        <taxon>Panicoideae</taxon>
        <taxon>Panicodae</taxon>
        <taxon>Paniceae</taxon>
        <taxon>Panicinae</taxon>
        <taxon>Panicum</taxon>
        <taxon>Panicum sect. Panicum</taxon>
    </lineage>
</organism>
<feature type="region of interest" description="Disordered" evidence="1">
    <location>
        <begin position="1"/>
        <end position="122"/>
    </location>
</feature>
<keyword evidence="3" id="KW-1185">Reference proteome</keyword>
<evidence type="ECO:0000313" key="3">
    <source>
        <dbReference type="Proteomes" id="UP000275267"/>
    </source>
</evidence>
<proteinExistence type="predicted"/>
<dbReference type="EMBL" id="PQIB02000002">
    <property type="protein sequence ID" value="RLN35363.1"/>
    <property type="molecule type" value="Genomic_DNA"/>
</dbReference>
<sequence length="122" mass="13168">MKPAPAPSSWTARTRRTLTPTTTASRRSCRELPGRKLRRRRVDNHGEPEQPRGGAERGGATAGNRVARRQPSSTASCSPDLADDPAKLLLPSLATCSTKSRSRPEPRANTTPATPTPPTHDH</sequence>
<evidence type="ECO:0000313" key="2">
    <source>
        <dbReference type="EMBL" id="RLN35363.1"/>
    </source>
</evidence>
<feature type="compositionally biased region" description="Low complexity" evidence="1">
    <location>
        <begin position="17"/>
        <end position="26"/>
    </location>
</feature>
<evidence type="ECO:0000256" key="1">
    <source>
        <dbReference type="SAM" id="MobiDB-lite"/>
    </source>
</evidence>
<gene>
    <name evidence="2" type="ORF">C2845_PM03G35900</name>
</gene>
<reference evidence="3" key="1">
    <citation type="journal article" date="2019" name="Nat. Commun.">
        <title>The genome of broomcorn millet.</title>
        <authorList>
            <person name="Zou C."/>
            <person name="Miki D."/>
            <person name="Li D."/>
            <person name="Tang Q."/>
            <person name="Xiao L."/>
            <person name="Rajput S."/>
            <person name="Deng P."/>
            <person name="Jia W."/>
            <person name="Huang R."/>
            <person name="Zhang M."/>
            <person name="Sun Y."/>
            <person name="Hu J."/>
            <person name="Fu X."/>
            <person name="Schnable P.S."/>
            <person name="Li F."/>
            <person name="Zhang H."/>
            <person name="Feng B."/>
            <person name="Zhu X."/>
            <person name="Liu R."/>
            <person name="Schnable J.C."/>
            <person name="Zhu J.-K."/>
            <person name="Zhang H."/>
        </authorList>
    </citation>
    <scope>NUCLEOTIDE SEQUENCE [LARGE SCALE GENOMIC DNA]</scope>
</reference>
<protein>
    <submittedName>
        <fullName evidence="2">Uncharacterized protein</fullName>
    </submittedName>
</protein>